<proteinExistence type="inferred from homology"/>
<dbReference type="FunFam" id="1.20.1080.10:FF:000005">
    <property type="entry name" value="Aquaporin 3"/>
    <property type="match status" value="1"/>
</dbReference>
<dbReference type="GO" id="GO:0015254">
    <property type="term" value="F:glycerol channel activity"/>
    <property type="evidence" value="ECO:0007669"/>
    <property type="project" value="TreeGrafter"/>
</dbReference>
<gene>
    <name evidence="9" type="ORF">BBJ29_005566</name>
    <name evidence="10" type="ORF">BBP00_00007872</name>
</gene>
<evidence type="ECO:0000256" key="3">
    <source>
        <dbReference type="ARBA" id="ARBA00022448"/>
    </source>
</evidence>
<keyword evidence="6 8" id="KW-0472">Membrane</keyword>
<dbReference type="Proteomes" id="UP000284657">
    <property type="component" value="Unassembled WGS sequence"/>
</dbReference>
<feature type="transmembrane region" description="Helical" evidence="8">
    <location>
        <begin position="318"/>
        <end position="340"/>
    </location>
</feature>
<feature type="transmembrane region" description="Helical" evidence="8">
    <location>
        <begin position="531"/>
        <end position="555"/>
    </location>
</feature>
<comment type="catalytic activity">
    <reaction evidence="7">
        <text>glycerol(in) = glycerol(out)</text>
        <dbReference type="Rhea" id="RHEA:29675"/>
        <dbReference type="ChEBI" id="CHEBI:17754"/>
    </reaction>
</comment>
<feature type="transmembrane region" description="Helical" evidence="8">
    <location>
        <begin position="199"/>
        <end position="218"/>
    </location>
</feature>
<feature type="transmembrane region" description="Helical" evidence="8">
    <location>
        <begin position="398"/>
        <end position="419"/>
    </location>
</feature>
<evidence type="ECO:0000313" key="9">
    <source>
        <dbReference type="EMBL" id="RLN47334.1"/>
    </source>
</evidence>
<dbReference type="SUPFAM" id="SSF81338">
    <property type="entry name" value="Aquaporin-like"/>
    <property type="match status" value="2"/>
</dbReference>
<keyword evidence="3" id="KW-0813">Transport</keyword>
<feature type="transmembrane region" description="Helical" evidence="8">
    <location>
        <begin position="100"/>
        <end position="119"/>
    </location>
</feature>
<dbReference type="Proteomes" id="UP000277300">
    <property type="component" value="Unassembled WGS sequence"/>
</dbReference>
<dbReference type="PROSITE" id="PS00221">
    <property type="entry name" value="MIP"/>
    <property type="match status" value="1"/>
</dbReference>
<protein>
    <recommendedName>
        <fullName evidence="13">Aquaporin</fullName>
    </recommendedName>
</protein>
<evidence type="ECO:0000256" key="8">
    <source>
        <dbReference type="SAM" id="Phobius"/>
    </source>
</evidence>
<dbReference type="InterPro" id="IPR023271">
    <property type="entry name" value="Aquaporin-like"/>
</dbReference>
<accession>A0A3F2RGY6</accession>
<comment type="similarity">
    <text evidence="2">Belongs to the MIP/aquaporin (TC 1.A.8) family.</text>
</comment>
<feature type="transmembrane region" description="Helical" evidence="8">
    <location>
        <begin position="148"/>
        <end position="167"/>
    </location>
</feature>
<comment type="caution">
    <text evidence="10">The sequence shown here is derived from an EMBL/GenBank/DDBJ whole genome shotgun (WGS) entry which is preliminary data.</text>
</comment>
<feature type="transmembrane region" description="Helical" evidence="8">
    <location>
        <begin position="71"/>
        <end position="88"/>
    </location>
</feature>
<keyword evidence="5 8" id="KW-1133">Transmembrane helix</keyword>
<dbReference type="GO" id="GO:0015250">
    <property type="term" value="F:water channel activity"/>
    <property type="evidence" value="ECO:0007669"/>
    <property type="project" value="TreeGrafter"/>
</dbReference>
<dbReference type="OrthoDB" id="3222at2759"/>
<dbReference type="PANTHER" id="PTHR43829">
    <property type="entry name" value="AQUAPORIN OR AQUAGLYCEROPORIN RELATED"/>
    <property type="match status" value="1"/>
</dbReference>
<evidence type="ECO:0000313" key="10">
    <source>
        <dbReference type="EMBL" id="RLN56704.1"/>
    </source>
</evidence>
<dbReference type="PRINTS" id="PR00783">
    <property type="entry name" value="MINTRINSICP"/>
</dbReference>
<organism evidence="10 11">
    <name type="scientific">Phytophthora kernoviae</name>
    <dbReference type="NCBI Taxonomy" id="325452"/>
    <lineage>
        <taxon>Eukaryota</taxon>
        <taxon>Sar</taxon>
        <taxon>Stramenopiles</taxon>
        <taxon>Oomycota</taxon>
        <taxon>Peronosporomycetes</taxon>
        <taxon>Peronosporales</taxon>
        <taxon>Peronosporaceae</taxon>
        <taxon>Phytophthora</taxon>
    </lineage>
</organism>
<evidence type="ECO:0000256" key="2">
    <source>
        <dbReference type="ARBA" id="ARBA00006175"/>
    </source>
</evidence>
<dbReference type="PANTHER" id="PTHR43829:SF9">
    <property type="entry name" value="AQUAPORIN-9"/>
    <property type="match status" value="1"/>
</dbReference>
<dbReference type="EMBL" id="MBAD02002458">
    <property type="protein sequence ID" value="RLN47334.1"/>
    <property type="molecule type" value="Genomic_DNA"/>
</dbReference>
<comment type="subcellular location">
    <subcellularLocation>
        <location evidence="1">Membrane</location>
        <topology evidence="1">Multi-pass membrane protein</topology>
    </subcellularLocation>
</comment>
<reference evidence="11 12" key="1">
    <citation type="submission" date="2018-07" db="EMBL/GenBank/DDBJ databases">
        <title>Genome sequencing of oomycete isolates from Chile give support for New Zealand origin for Phytophthora kernoviae and make available the first Nothophytophthora sp. genome.</title>
        <authorList>
            <person name="Studholme D.J."/>
            <person name="Sanfuentes E."/>
            <person name="Panda P."/>
            <person name="Hill R."/>
            <person name="Sambles C."/>
            <person name="Grant M."/>
            <person name="Williams N.M."/>
            <person name="Mcdougal R.L."/>
        </authorList>
    </citation>
    <scope>NUCLEOTIDE SEQUENCE [LARGE SCALE GENOMIC DNA]</scope>
    <source>
        <strain evidence="10">Chile6</strain>
        <strain evidence="9">Chile7</strain>
    </source>
</reference>
<dbReference type="InterPro" id="IPR000425">
    <property type="entry name" value="MIP"/>
</dbReference>
<dbReference type="Pfam" id="PF00230">
    <property type="entry name" value="MIP"/>
    <property type="match status" value="2"/>
</dbReference>
<dbReference type="InterPro" id="IPR050363">
    <property type="entry name" value="MIP/Aquaporin"/>
</dbReference>
<feature type="transmembrane region" description="Helical" evidence="8">
    <location>
        <begin position="481"/>
        <end position="503"/>
    </location>
</feature>
<evidence type="ECO:0000256" key="7">
    <source>
        <dbReference type="ARBA" id="ARBA00049405"/>
    </source>
</evidence>
<feature type="transmembrane region" description="Helical" evidence="8">
    <location>
        <begin position="360"/>
        <end position="386"/>
    </location>
</feature>
<dbReference type="CDD" id="cd00333">
    <property type="entry name" value="MIP"/>
    <property type="match status" value="1"/>
</dbReference>
<dbReference type="Gene3D" id="1.20.1080.10">
    <property type="entry name" value="Glycerol uptake facilitator protein"/>
    <property type="match status" value="2"/>
</dbReference>
<evidence type="ECO:0000256" key="5">
    <source>
        <dbReference type="ARBA" id="ARBA00022989"/>
    </source>
</evidence>
<dbReference type="GO" id="GO:0005886">
    <property type="term" value="C:plasma membrane"/>
    <property type="evidence" value="ECO:0007669"/>
    <property type="project" value="TreeGrafter"/>
</dbReference>
<evidence type="ECO:0000256" key="1">
    <source>
        <dbReference type="ARBA" id="ARBA00004141"/>
    </source>
</evidence>
<feature type="transmembrane region" description="Helical" evidence="8">
    <location>
        <begin position="451"/>
        <end position="469"/>
    </location>
</feature>
<dbReference type="InterPro" id="IPR022357">
    <property type="entry name" value="MIP_CS"/>
</dbReference>
<evidence type="ECO:0008006" key="13">
    <source>
        <dbReference type="Google" id="ProtNLM"/>
    </source>
</evidence>
<dbReference type="AlphaFoldDB" id="A0A3F2RGY6"/>
<sequence>MEAGYDNSQPVIDISNKSGTYAPYAETPYSPRQVDRCERSLHHTNRSQYDRDEDHHKHWFVTTNAHLRECFAEFLGTFVMICFGMGVNNQVVLGKGDKGTWLSINMAWGIAILMGVYISEGVSGAHMNPAVTLAHCVYGRLAWRKLPGYVLSQSLGAFMGACAVYLLDYQKISKFDPDKTIMQVHFATYPNDEINNLTAFYTETLATAILLLCIYAITDQHNRSPGTVGTPFAFALMIMALAPTQPFPRKVRISTIEDSSGQHTSDQTPYADFPGSAYAPDIRVSIDRESPQLVTNPSDYRASGETGKRRRLITKNAHLRECLAEFLATTIAIAFGLGGISQAGLWGSEYGGILTISLGWGVAVMIGTFVADSVSGAHIISVITVTNAVYGRMPWWKVPGYMVAQMLGAIVGTALIYVLNYQKIRREDPEKESMHRLFITYARPGVSNYTAFYTEVLACASIMLASYAIKDQRNCWPGKRGTPFTLALLVTAISCCFSANSALGMSPNRDFGPRFFMYLAGYHQVFTEDSYYFWIPIVAPLIGGIIGAGLYILFVEMQHPEPTHKQAAEREMPMLTGESM</sequence>
<evidence type="ECO:0000256" key="6">
    <source>
        <dbReference type="ARBA" id="ARBA00023136"/>
    </source>
</evidence>
<evidence type="ECO:0000256" key="4">
    <source>
        <dbReference type="ARBA" id="ARBA00022692"/>
    </source>
</evidence>
<name>A0A3F2RGY6_9STRA</name>
<evidence type="ECO:0000313" key="11">
    <source>
        <dbReference type="Proteomes" id="UP000277300"/>
    </source>
</evidence>
<dbReference type="EMBL" id="MBDO02000349">
    <property type="protein sequence ID" value="RLN56704.1"/>
    <property type="molecule type" value="Genomic_DNA"/>
</dbReference>
<evidence type="ECO:0000313" key="12">
    <source>
        <dbReference type="Proteomes" id="UP000284657"/>
    </source>
</evidence>
<keyword evidence="4 8" id="KW-0812">Transmembrane</keyword>